<dbReference type="SUPFAM" id="SSF75304">
    <property type="entry name" value="Amidase signature (AS) enzymes"/>
    <property type="match status" value="1"/>
</dbReference>
<proteinExistence type="inferred from homology"/>
<dbReference type="Gene3D" id="3.90.1300.10">
    <property type="entry name" value="Amidase signature (AS) domain"/>
    <property type="match status" value="1"/>
</dbReference>
<accession>A0A8H7REM4</accession>
<feature type="non-terminal residue" evidence="3">
    <location>
        <position position="1"/>
    </location>
</feature>
<comment type="caution">
    <text evidence="3">The sequence shown here is derived from an EMBL/GenBank/DDBJ whole genome shotgun (WGS) entry which is preliminary data.</text>
</comment>
<organism evidence="3 4">
    <name type="scientific">Mucor saturninus</name>
    <dbReference type="NCBI Taxonomy" id="64648"/>
    <lineage>
        <taxon>Eukaryota</taxon>
        <taxon>Fungi</taxon>
        <taxon>Fungi incertae sedis</taxon>
        <taxon>Mucoromycota</taxon>
        <taxon>Mucoromycotina</taxon>
        <taxon>Mucoromycetes</taxon>
        <taxon>Mucorales</taxon>
        <taxon>Mucorineae</taxon>
        <taxon>Mucoraceae</taxon>
        <taxon>Mucor</taxon>
    </lineage>
</organism>
<evidence type="ECO:0000313" key="4">
    <source>
        <dbReference type="Proteomes" id="UP000603453"/>
    </source>
</evidence>
<feature type="domain" description="Amidase" evidence="2">
    <location>
        <begin position="110"/>
        <end position="531"/>
    </location>
</feature>
<dbReference type="GO" id="GO:0003824">
    <property type="term" value="F:catalytic activity"/>
    <property type="evidence" value="ECO:0007669"/>
    <property type="project" value="InterPro"/>
</dbReference>
<evidence type="ECO:0000313" key="3">
    <source>
        <dbReference type="EMBL" id="KAG2208303.1"/>
    </source>
</evidence>
<sequence length="557" mass="61316">VNEKPAFSAPELYGWSLCLAANAIDYIPFANQKVAGDAQLLNLRERNDIEDHPNTMGIPFNYINAPKDAVFDQPILRLDPEHKSVSPFLSFWDYHEAYSQFKTTPTEIAQKLLIKLDKSKQMNWMRFICQDILEQAEESTERYKSNTARSQMEGVFVTIKEELDIKGLETKVGTCFINDGTPAAEDSTLVTKLRKAGAIIIGATAMNELGWDTFTVNPNTGIPENPYQTSYSCGGSSGGSSGSVAGGLVPVSIGADGGGSVRIPSSFCGLYGLKTSFARVSGYGGATIDPSLGAYGPLAATADDMALTYSIIAGPDSKDINSLLQPIVSLKDYDRYLDLSDLTIAVTPEWNEGILEPAILEKLNFFKSHLQKLGAHIVEIDIPDLDITTTAHTVTICSEMANYASRYPQNYRKFLAHTRLMAGTTSALQPRDYIRAQQVRTRMMNHLRGFFEDQKIDLILCPSTGILAPKIPEKAHSYGMSNAKLTVDAVYYCMLANLTGVPAVSVPAGFHEGMPIGLQFMATWWNEALLCRIAKVCERIPDIERKRPDNWFSVDEL</sequence>
<evidence type="ECO:0000259" key="2">
    <source>
        <dbReference type="Pfam" id="PF01425"/>
    </source>
</evidence>
<dbReference type="PANTHER" id="PTHR11895:SF67">
    <property type="entry name" value="AMIDASE DOMAIN-CONTAINING PROTEIN"/>
    <property type="match status" value="1"/>
</dbReference>
<dbReference type="EMBL" id="JAEPRD010000020">
    <property type="protein sequence ID" value="KAG2208303.1"/>
    <property type="molecule type" value="Genomic_DNA"/>
</dbReference>
<dbReference type="InterPro" id="IPR036928">
    <property type="entry name" value="AS_sf"/>
</dbReference>
<gene>
    <name evidence="3" type="ORF">INT47_006159</name>
</gene>
<dbReference type="PANTHER" id="PTHR11895">
    <property type="entry name" value="TRANSAMIDASE"/>
    <property type="match status" value="1"/>
</dbReference>
<protein>
    <recommendedName>
        <fullName evidence="2">Amidase domain-containing protein</fullName>
    </recommendedName>
</protein>
<dbReference type="Pfam" id="PF01425">
    <property type="entry name" value="Amidase"/>
    <property type="match status" value="1"/>
</dbReference>
<dbReference type="AlphaFoldDB" id="A0A8H7REM4"/>
<dbReference type="PROSITE" id="PS00571">
    <property type="entry name" value="AMIDASES"/>
    <property type="match status" value="1"/>
</dbReference>
<name>A0A8H7REM4_9FUNG</name>
<evidence type="ECO:0000256" key="1">
    <source>
        <dbReference type="ARBA" id="ARBA00009199"/>
    </source>
</evidence>
<dbReference type="InterPro" id="IPR000120">
    <property type="entry name" value="Amidase"/>
</dbReference>
<dbReference type="InterPro" id="IPR023631">
    <property type="entry name" value="Amidase_dom"/>
</dbReference>
<comment type="similarity">
    <text evidence="1">Belongs to the amidase family.</text>
</comment>
<dbReference type="InterPro" id="IPR020556">
    <property type="entry name" value="Amidase_CS"/>
</dbReference>
<keyword evidence="4" id="KW-1185">Reference proteome</keyword>
<dbReference type="OrthoDB" id="566138at2759"/>
<dbReference type="Proteomes" id="UP000603453">
    <property type="component" value="Unassembled WGS sequence"/>
</dbReference>
<reference evidence="3" key="1">
    <citation type="submission" date="2020-12" db="EMBL/GenBank/DDBJ databases">
        <title>Metabolic potential, ecology and presence of endohyphal bacteria is reflected in genomic diversity of Mucoromycotina.</title>
        <authorList>
            <person name="Muszewska A."/>
            <person name="Okrasinska A."/>
            <person name="Steczkiewicz K."/>
            <person name="Drgas O."/>
            <person name="Orlowska M."/>
            <person name="Perlinska-Lenart U."/>
            <person name="Aleksandrzak-Piekarczyk T."/>
            <person name="Szatraj K."/>
            <person name="Zielenkiewicz U."/>
            <person name="Pilsyk S."/>
            <person name="Malc E."/>
            <person name="Mieczkowski P."/>
            <person name="Kruszewska J.S."/>
            <person name="Biernat P."/>
            <person name="Pawlowska J."/>
        </authorList>
    </citation>
    <scope>NUCLEOTIDE SEQUENCE</scope>
    <source>
        <strain evidence="3">WA0000017839</strain>
    </source>
</reference>